<feature type="compositionally biased region" description="Pro residues" evidence="1">
    <location>
        <begin position="136"/>
        <end position="145"/>
    </location>
</feature>
<feature type="compositionally biased region" description="Low complexity" evidence="1">
    <location>
        <begin position="95"/>
        <end position="112"/>
    </location>
</feature>
<name>A0A1X6MVH6_9APHY</name>
<gene>
    <name evidence="2" type="ORF">POSPLADRAFT_1182896</name>
</gene>
<feature type="compositionally biased region" description="Low complexity" evidence="1">
    <location>
        <begin position="25"/>
        <end position="36"/>
    </location>
</feature>
<feature type="compositionally biased region" description="Basic and acidic residues" evidence="1">
    <location>
        <begin position="74"/>
        <end position="84"/>
    </location>
</feature>
<protein>
    <submittedName>
        <fullName evidence="2">Uncharacterized protein</fullName>
    </submittedName>
</protein>
<dbReference type="AlphaFoldDB" id="A0A1X6MVH6"/>
<dbReference type="RefSeq" id="XP_024337168.1">
    <property type="nucleotide sequence ID" value="XM_024488956.1"/>
</dbReference>
<feature type="compositionally biased region" description="Polar residues" evidence="1">
    <location>
        <begin position="571"/>
        <end position="580"/>
    </location>
</feature>
<feature type="region of interest" description="Disordered" evidence="1">
    <location>
        <begin position="278"/>
        <end position="580"/>
    </location>
</feature>
<feature type="compositionally biased region" description="Polar residues" evidence="1">
    <location>
        <begin position="410"/>
        <end position="424"/>
    </location>
</feature>
<feature type="compositionally biased region" description="Low complexity" evidence="1">
    <location>
        <begin position="246"/>
        <end position="264"/>
    </location>
</feature>
<organism evidence="2 3">
    <name type="scientific">Postia placenta MAD-698-R-SB12</name>
    <dbReference type="NCBI Taxonomy" id="670580"/>
    <lineage>
        <taxon>Eukaryota</taxon>
        <taxon>Fungi</taxon>
        <taxon>Dikarya</taxon>
        <taxon>Basidiomycota</taxon>
        <taxon>Agaricomycotina</taxon>
        <taxon>Agaricomycetes</taxon>
        <taxon>Polyporales</taxon>
        <taxon>Adustoporiaceae</taxon>
        <taxon>Rhodonia</taxon>
    </lineage>
</organism>
<feature type="compositionally biased region" description="Basic and acidic residues" evidence="1">
    <location>
        <begin position="205"/>
        <end position="229"/>
    </location>
</feature>
<evidence type="ECO:0000313" key="3">
    <source>
        <dbReference type="Proteomes" id="UP000194127"/>
    </source>
</evidence>
<feature type="compositionally biased region" description="Polar residues" evidence="1">
    <location>
        <begin position="13"/>
        <end position="24"/>
    </location>
</feature>
<dbReference type="GeneID" id="36333905"/>
<feature type="region of interest" description="Disordered" evidence="1">
    <location>
        <begin position="1"/>
        <end position="265"/>
    </location>
</feature>
<evidence type="ECO:0000313" key="2">
    <source>
        <dbReference type="EMBL" id="OSX60374.1"/>
    </source>
</evidence>
<reference evidence="2 3" key="1">
    <citation type="submission" date="2017-04" db="EMBL/GenBank/DDBJ databases">
        <title>Genome Sequence of the Model Brown-Rot Fungus Postia placenta SB12.</title>
        <authorList>
            <consortium name="DOE Joint Genome Institute"/>
            <person name="Gaskell J."/>
            <person name="Kersten P."/>
            <person name="Larrondo L.F."/>
            <person name="Canessa P."/>
            <person name="Martinez D."/>
            <person name="Hibbett D."/>
            <person name="Schmoll M."/>
            <person name="Kubicek C.P."/>
            <person name="Martinez A.T."/>
            <person name="Yadav J."/>
            <person name="Master E."/>
            <person name="Magnuson J.K."/>
            <person name="James T."/>
            <person name="Yaver D."/>
            <person name="Berka R."/>
            <person name="Labutti K."/>
            <person name="Lipzen A."/>
            <person name="Aerts A."/>
            <person name="Barry K."/>
            <person name="Henrissat B."/>
            <person name="Blanchette R."/>
            <person name="Grigoriev I."/>
            <person name="Cullen D."/>
        </authorList>
    </citation>
    <scope>NUCLEOTIDE SEQUENCE [LARGE SCALE GENOMIC DNA]</scope>
    <source>
        <strain evidence="2 3">MAD-698-R-SB12</strain>
    </source>
</reference>
<feature type="compositionally biased region" description="Basic and acidic residues" evidence="1">
    <location>
        <begin position="510"/>
        <end position="521"/>
    </location>
</feature>
<feature type="compositionally biased region" description="Low complexity" evidence="1">
    <location>
        <begin position="161"/>
        <end position="180"/>
    </location>
</feature>
<proteinExistence type="predicted"/>
<dbReference type="EMBL" id="KZ110600">
    <property type="protein sequence ID" value="OSX60374.1"/>
    <property type="molecule type" value="Genomic_DNA"/>
</dbReference>
<accession>A0A1X6MVH6</accession>
<sequence length="580" mass="60353">MASTLPPPAPSGGNLSWTSQTEATRGSWSRSGESGSATRGTNKGKSGGRGARSARGGRGSSRGGAAPSQGGHQSSKDESKDKSLSEVARTPAEPPSVASAAVPPSSKPSGRSKPAKKVPEIKVSRKASANGADSVPPTPLNPPPVNGNTSRASNRRKRSSSKAVSAAPSKSSLSSESSASQLRPDRIASVSKDLPPHLAPPPEQPPHDTRHNIDALVERVRAIAMDRPHTPGSHFDWASDDDDSLPELPDWGVSTSQTDVSVQSGKGSIISPILEDALKPLPSIDPGTPITISLDGRPEDQHDGISAETPSIAKPEKKERERRPRRESKTEQATGGPKTDTAEDLGDKPKAETLNSTSEPHASGMPSPNVKHSLHPSLPRKPVAVLDPVPHKRQPRLKGLAESMHASLPSKPTGQESATQNNAAPSKDAPNKPAGSNEVETKAHSPAQSVTKPADTPIPASMSAPSYLSSHPIPDLPPHQSGHVRSRTLGRAHKQPHSASVTSFPGPTSDSDRVLRGDGGAHARTRSTPPAGSGASHGHTRSMHATRPIISGDAISRLAKTLGGSPLQRRSPPTVSISKD</sequence>
<dbReference type="Proteomes" id="UP000194127">
    <property type="component" value="Unassembled WGS sequence"/>
</dbReference>
<feature type="compositionally biased region" description="Basic and acidic residues" evidence="1">
    <location>
        <begin position="314"/>
        <end position="330"/>
    </location>
</feature>
<feature type="compositionally biased region" description="Basic and acidic residues" evidence="1">
    <location>
        <begin position="296"/>
        <end position="305"/>
    </location>
</feature>
<feature type="compositionally biased region" description="Pro residues" evidence="1">
    <location>
        <begin position="1"/>
        <end position="10"/>
    </location>
</feature>
<feature type="compositionally biased region" description="Polar residues" evidence="1">
    <location>
        <begin position="497"/>
        <end position="509"/>
    </location>
</feature>
<feature type="compositionally biased region" description="Basic residues" evidence="1">
    <location>
        <begin position="482"/>
        <end position="496"/>
    </location>
</feature>
<feature type="compositionally biased region" description="Gly residues" evidence="1">
    <location>
        <begin position="45"/>
        <end position="62"/>
    </location>
</feature>
<dbReference type="OrthoDB" id="3267789at2759"/>
<evidence type="ECO:0000256" key="1">
    <source>
        <dbReference type="SAM" id="MobiDB-lite"/>
    </source>
</evidence>
<keyword evidence="3" id="KW-1185">Reference proteome</keyword>
<dbReference type="STRING" id="670580.A0A1X6MVH6"/>